<feature type="domain" description="DUF1214" evidence="1">
    <location>
        <begin position="290"/>
        <end position="400"/>
    </location>
</feature>
<dbReference type="InterPro" id="IPR037049">
    <property type="entry name" value="DUF1214_C_sf"/>
</dbReference>
<evidence type="ECO:0000259" key="2">
    <source>
        <dbReference type="Pfam" id="PF06863"/>
    </source>
</evidence>
<evidence type="ECO:0000313" key="4">
    <source>
        <dbReference type="Proteomes" id="UP000294558"/>
    </source>
</evidence>
<evidence type="ECO:0008006" key="5">
    <source>
        <dbReference type="Google" id="ProtNLM"/>
    </source>
</evidence>
<dbReference type="SUPFAM" id="SSF160935">
    <property type="entry name" value="VPA0735-like"/>
    <property type="match status" value="1"/>
</dbReference>
<organism evidence="3 4">
    <name type="scientific">Ilumatobacter fluminis</name>
    <dbReference type="NCBI Taxonomy" id="467091"/>
    <lineage>
        <taxon>Bacteria</taxon>
        <taxon>Bacillati</taxon>
        <taxon>Actinomycetota</taxon>
        <taxon>Acidimicrobiia</taxon>
        <taxon>Acidimicrobiales</taxon>
        <taxon>Ilumatobacteraceae</taxon>
        <taxon>Ilumatobacter</taxon>
    </lineage>
</organism>
<dbReference type="AlphaFoldDB" id="A0A4R7I205"/>
<dbReference type="InterPro" id="IPR037050">
    <property type="entry name" value="DUF1254_sf"/>
</dbReference>
<reference evidence="3 4" key="1">
    <citation type="submission" date="2019-03" db="EMBL/GenBank/DDBJ databases">
        <title>Sequencing the genomes of 1000 actinobacteria strains.</title>
        <authorList>
            <person name="Klenk H.-P."/>
        </authorList>
    </citation>
    <scope>NUCLEOTIDE SEQUENCE [LARGE SCALE GENOMIC DNA]</scope>
    <source>
        <strain evidence="3 4">DSM 18936</strain>
    </source>
</reference>
<comment type="caution">
    <text evidence="3">The sequence shown here is derived from an EMBL/GenBank/DDBJ whole genome shotgun (WGS) entry which is preliminary data.</text>
</comment>
<dbReference type="RefSeq" id="WP_133869450.1">
    <property type="nucleotide sequence ID" value="NZ_SOAU01000001.1"/>
</dbReference>
<proteinExistence type="predicted"/>
<keyword evidence="4" id="KW-1185">Reference proteome</keyword>
<dbReference type="Pfam" id="PF06863">
    <property type="entry name" value="DUF1254"/>
    <property type="match status" value="1"/>
</dbReference>
<dbReference type="OrthoDB" id="40820at2"/>
<name>A0A4R7I205_9ACTN</name>
<dbReference type="InterPro" id="IPR010679">
    <property type="entry name" value="DUF1254"/>
</dbReference>
<dbReference type="Pfam" id="PF06742">
    <property type="entry name" value="DUF1214"/>
    <property type="match status" value="1"/>
</dbReference>
<gene>
    <name evidence="3" type="ORF">BDK89_2749</name>
</gene>
<dbReference type="Proteomes" id="UP000294558">
    <property type="component" value="Unassembled WGS sequence"/>
</dbReference>
<dbReference type="Gene3D" id="2.60.120.600">
    <property type="entry name" value="Domain of unknown function DUF1214, C-terminal domain"/>
    <property type="match status" value="1"/>
</dbReference>
<dbReference type="PANTHER" id="PTHR36509:SF2">
    <property type="entry name" value="BLL3101 PROTEIN"/>
    <property type="match status" value="1"/>
</dbReference>
<accession>A0A4R7I205</accession>
<dbReference type="PANTHER" id="PTHR36509">
    <property type="entry name" value="BLL3101 PROTEIN"/>
    <property type="match status" value="1"/>
</dbReference>
<sequence length="416" mass="45716">MERTFDDDQLRTAYGYLLGRALVVRQERRDLAEEGVDYNVIKHNPLGSAEFVNPNFDVAYLEAWVAVDDETPVLLEIPRIEGRYYTAQFLDEWGEVIVNINERNFPDHPSGTFALVAPGAAASVPDGAVPIELHSDKAKMLARVELQDSPDDAVDLARQFTLRSVGTPRIAPTIAIDDFDNQHLADVGLFDHANELIDAASDVCGATAEPQRLARSVAAYVASSPEARAEIDRAIHADVVPWFLAYAVTKSGVFRNGWLGTITVGNYGDDYLIRSAANLVGIWANSASECIYFVGTRGGDGQPLDGSRSYRLHFGPGDVPAEAVDGYWSIILVSLPDYRVIPNPDDRFNLNSYSPLEFGDDGSLDLYCSPVAPDGPRRANWLPTPDGHPFSLTFRTYIPRANVRAGEWFPPAIESD</sequence>
<dbReference type="EMBL" id="SOAU01000001">
    <property type="protein sequence ID" value="TDT17144.1"/>
    <property type="molecule type" value="Genomic_DNA"/>
</dbReference>
<evidence type="ECO:0000259" key="1">
    <source>
        <dbReference type="Pfam" id="PF06742"/>
    </source>
</evidence>
<evidence type="ECO:0000313" key="3">
    <source>
        <dbReference type="EMBL" id="TDT17144.1"/>
    </source>
</evidence>
<dbReference type="Gene3D" id="2.60.40.1610">
    <property type="entry name" value="Domain of unknown function DUF1254"/>
    <property type="match status" value="1"/>
</dbReference>
<dbReference type="InterPro" id="IPR010621">
    <property type="entry name" value="DUF1214"/>
</dbReference>
<feature type="domain" description="DUF1254" evidence="2">
    <location>
        <begin position="47"/>
        <end position="159"/>
    </location>
</feature>
<protein>
    <recommendedName>
        <fullName evidence="5">DUF1254 domain-containing protein</fullName>
    </recommendedName>
</protein>